<dbReference type="EMBL" id="JBFALK010000001">
    <property type="protein sequence ID" value="MEV0967006.1"/>
    <property type="molecule type" value="Genomic_DNA"/>
</dbReference>
<accession>A0ABV3G6B6</accession>
<evidence type="ECO:0000313" key="1">
    <source>
        <dbReference type="EMBL" id="MEV0967006.1"/>
    </source>
</evidence>
<comment type="caution">
    <text evidence="1">The sequence shown here is derived from an EMBL/GenBank/DDBJ whole genome shotgun (WGS) entry which is preliminary data.</text>
</comment>
<organism evidence="1 2">
    <name type="scientific">Microtetraspora glauca</name>
    <dbReference type="NCBI Taxonomy" id="1996"/>
    <lineage>
        <taxon>Bacteria</taxon>
        <taxon>Bacillati</taxon>
        <taxon>Actinomycetota</taxon>
        <taxon>Actinomycetes</taxon>
        <taxon>Streptosporangiales</taxon>
        <taxon>Streptosporangiaceae</taxon>
        <taxon>Microtetraspora</taxon>
    </lineage>
</organism>
<name>A0ABV3G6B6_MICGL</name>
<reference evidence="1 2" key="1">
    <citation type="submission" date="2024-06" db="EMBL/GenBank/DDBJ databases">
        <title>The Natural Products Discovery Center: Release of the First 8490 Sequenced Strains for Exploring Actinobacteria Biosynthetic Diversity.</title>
        <authorList>
            <person name="Kalkreuter E."/>
            <person name="Kautsar S.A."/>
            <person name="Yang D."/>
            <person name="Bader C.D."/>
            <person name="Teijaro C.N."/>
            <person name="Fluegel L."/>
            <person name="Davis C.M."/>
            <person name="Simpson J.R."/>
            <person name="Lauterbach L."/>
            <person name="Steele A.D."/>
            <person name="Gui C."/>
            <person name="Meng S."/>
            <person name="Li G."/>
            <person name="Viehrig K."/>
            <person name="Ye F."/>
            <person name="Su P."/>
            <person name="Kiefer A.F."/>
            <person name="Nichols A."/>
            <person name="Cepeda A.J."/>
            <person name="Yan W."/>
            <person name="Fan B."/>
            <person name="Jiang Y."/>
            <person name="Adhikari A."/>
            <person name="Zheng C.-J."/>
            <person name="Schuster L."/>
            <person name="Cowan T.M."/>
            <person name="Smanski M.J."/>
            <person name="Chevrette M.G."/>
            <person name="De Carvalho L.P.S."/>
            <person name="Shen B."/>
        </authorList>
    </citation>
    <scope>NUCLEOTIDE SEQUENCE [LARGE SCALE GENOMIC DNA]</scope>
    <source>
        <strain evidence="1 2">NPDC050100</strain>
    </source>
</reference>
<keyword evidence="2" id="KW-1185">Reference proteome</keyword>
<dbReference type="InterPro" id="IPR049979">
    <property type="entry name" value="Cys_resp_CS_actino"/>
</dbReference>
<proteinExistence type="predicted"/>
<protein>
    <submittedName>
        <fullName evidence="1">Leader peptide</fullName>
    </submittedName>
</protein>
<evidence type="ECO:0000313" key="2">
    <source>
        <dbReference type="Proteomes" id="UP001551675"/>
    </source>
</evidence>
<sequence length="27" mass="3056">MTPTTELLTKRRAVDFCRVATALCRMA</sequence>
<gene>
    <name evidence="1" type="ORF">AB0I59_00115</name>
</gene>
<dbReference type="NCBIfam" id="NF042934">
    <property type="entry name" value="cis_reg_atten"/>
    <property type="match status" value="1"/>
</dbReference>
<dbReference type="Proteomes" id="UP001551675">
    <property type="component" value="Unassembled WGS sequence"/>
</dbReference>
<dbReference type="RefSeq" id="WP_352231756.1">
    <property type="nucleotide sequence ID" value="NZ_JBFALK010000001.1"/>
</dbReference>